<dbReference type="AlphaFoldDB" id="A0AAJ5YWF8"/>
<feature type="region of interest" description="Disordered" evidence="1">
    <location>
        <begin position="1"/>
        <end position="197"/>
    </location>
</feature>
<evidence type="ECO:0000313" key="2">
    <source>
        <dbReference type="EMBL" id="WFC99966.1"/>
    </source>
</evidence>
<proteinExistence type="predicted"/>
<dbReference type="EMBL" id="CP119945">
    <property type="protein sequence ID" value="WFC99966.1"/>
    <property type="molecule type" value="Genomic_DNA"/>
</dbReference>
<dbReference type="Proteomes" id="UP001219567">
    <property type="component" value="Chromosome 3"/>
</dbReference>
<name>A0AAJ5YWF8_9BASI</name>
<keyword evidence="3" id="KW-1185">Reference proteome</keyword>
<feature type="compositionally biased region" description="Acidic residues" evidence="1">
    <location>
        <begin position="42"/>
        <end position="88"/>
    </location>
</feature>
<organism evidence="2 3">
    <name type="scientific">Malassezia yamatoensis</name>
    <dbReference type="NCBI Taxonomy" id="253288"/>
    <lineage>
        <taxon>Eukaryota</taxon>
        <taxon>Fungi</taxon>
        <taxon>Dikarya</taxon>
        <taxon>Basidiomycota</taxon>
        <taxon>Ustilaginomycotina</taxon>
        <taxon>Malasseziomycetes</taxon>
        <taxon>Malasseziales</taxon>
        <taxon>Malasseziaceae</taxon>
        <taxon>Malassezia</taxon>
    </lineage>
</organism>
<dbReference type="InterPro" id="IPR013933">
    <property type="entry name" value="CRC_Rsc7/Swp82"/>
</dbReference>
<accession>A0AAJ5YWF8</accession>
<feature type="compositionally biased region" description="Basic residues" evidence="1">
    <location>
        <begin position="1"/>
        <end position="11"/>
    </location>
</feature>
<gene>
    <name evidence="2" type="primary">NPL6</name>
    <name evidence="2" type="ORF">MYAM1_002712</name>
</gene>
<protein>
    <submittedName>
        <fullName evidence="2">Chromatin structure-remodeling complex subunit RSC7</fullName>
    </submittedName>
</protein>
<reference evidence="2 3" key="1">
    <citation type="submission" date="2023-03" db="EMBL/GenBank/DDBJ databases">
        <title>Mating type loci evolution in Malassezia.</title>
        <authorList>
            <person name="Coelho M.A."/>
        </authorList>
    </citation>
    <scope>NUCLEOTIDE SEQUENCE [LARGE SCALE GENOMIC DNA]</scope>
    <source>
        <strain evidence="2 3">CBS 9725</strain>
    </source>
</reference>
<feature type="compositionally biased region" description="Basic residues" evidence="1">
    <location>
        <begin position="101"/>
        <end position="127"/>
    </location>
</feature>
<dbReference type="Pfam" id="PF08624">
    <property type="entry name" value="CRC_subunit"/>
    <property type="match status" value="1"/>
</dbReference>
<evidence type="ECO:0000313" key="3">
    <source>
        <dbReference type="Proteomes" id="UP001219567"/>
    </source>
</evidence>
<evidence type="ECO:0000256" key="1">
    <source>
        <dbReference type="SAM" id="MobiDB-lite"/>
    </source>
</evidence>
<feature type="compositionally biased region" description="Acidic residues" evidence="1">
    <location>
        <begin position="153"/>
        <end position="171"/>
    </location>
</feature>
<feature type="compositionally biased region" description="Basic residues" evidence="1">
    <location>
        <begin position="25"/>
        <end position="36"/>
    </location>
</feature>
<sequence length="560" mass="63389">MSTRSSRSRAKRVAEDPQPTPTRAVRQRRTSARASKRQVIQSDDDEDDQGSDDRLVDEEDDDDDADDDDDDDDDIHLEEDDLEEDDEDIQKHTQTSSRSRANPRGRPRSQPRSRNRATQRSSAARRRNNPDSDEEPTSDVPKKSRRSRATEASESDEQDSGEDGDTLEIDGEEYRIADDQLTLSTDPDGDKKIDASGRLQGGRTFRVPTFTLPNCSDPHRLYMMSIDVARALGFRDSAYFFRKHPLLHKLGVDSQLKEALAEDARIAAQVRMRNATIVTARSVFQLVGARIITKGRMVLDDYYEADARKEGHREGALVSMPSIEWILRAERRRESDRERDKGRRRPDAATYTTIDPQGESVLTTFGDAGHSPFERAGQWIQRRQALQRADLTEENWILEYARGVASLNADLAESRRERKTALPNTGVRTPSILSLQDHVAMQEDPEEHLLTDMRPPWEQSKDSGDAASRAALQAAVRLRKYRARREAEPPVGVFEPHTYRMQVAHDTQPLHASWTKVMDKPALSSATNSNASLTQFATVETCLVFKAHTNKPPREVRDIP</sequence>